<dbReference type="Proteomes" id="UP001596512">
    <property type="component" value="Unassembled WGS sequence"/>
</dbReference>
<name>A0ABW2TT99_9PSEU</name>
<evidence type="ECO:0000313" key="2">
    <source>
        <dbReference type="EMBL" id="MFC7617097.1"/>
    </source>
</evidence>
<feature type="compositionally biased region" description="Low complexity" evidence="1">
    <location>
        <begin position="108"/>
        <end position="140"/>
    </location>
</feature>
<dbReference type="EMBL" id="JBHTEY010000004">
    <property type="protein sequence ID" value="MFC7617097.1"/>
    <property type="molecule type" value="Genomic_DNA"/>
</dbReference>
<proteinExistence type="predicted"/>
<reference evidence="3" key="1">
    <citation type="journal article" date="2019" name="Int. J. Syst. Evol. Microbiol.">
        <title>The Global Catalogue of Microorganisms (GCM) 10K type strain sequencing project: providing services to taxonomists for standard genome sequencing and annotation.</title>
        <authorList>
            <consortium name="The Broad Institute Genomics Platform"/>
            <consortium name="The Broad Institute Genome Sequencing Center for Infectious Disease"/>
            <person name="Wu L."/>
            <person name="Ma J."/>
        </authorList>
    </citation>
    <scope>NUCLEOTIDE SEQUENCE [LARGE SCALE GENOMIC DNA]</scope>
    <source>
        <strain evidence="3">JCM 17695</strain>
    </source>
</reference>
<accession>A0ABW2TT99</accession>
<sequence length="140" mass="14292">MTTGAASSCAACAPVRRNRCTSSHPVEVAPAVRRGTRAWPTVSPHATAGTHQSRASAVVAAIPATAELNAAAHIRGRTGALPGAIDTERNSGTARTTRVRRGVDRSVTRGPTPTTTDRTDTPKASAPASMPSCSASSPPR</sequence>
<gene>
    <name evidence="2" type="ORF">ACFQV2_30405</name>
</gene>
<comment type="caution">
    <text evidence="2">The sequence shown here is derived from an EMBL/GenBank/DDBJ whole genome shotgun (WGS) entry which is preliminary data.</text>
</comment>
<evidence type="ECO:0000313" key="3">
    <source>
        <dbReference type="Proteomes" id="UP001596512"/>
    </source>
</evidence>
<organism evidence="2 3">
    <name type="scientific">Actinokineospora soli</name>
    <dbReference type="NCBI Taxonomy" id="1048753"/>
    <lineage>
        <taxon>Bacteria</taxon>
        <taxon>Bacillati</taxon>
        <taxon>Actinomycetota</taxon>
        <taxon>Actinomycetes</taxon>
        <taxon>Pseudonocardiales</taxon>
        <taxon>Pseudonocardiaceae</taxon>
        <taxon>Actinokineospora</taxon>
    </lineage>
</organism>
<protein>
    <submittedName>
        <fullName evidence="2">Uncharacterized protein</fullName>
    </submittedName>
</protein>
<feature type="region of interest" description="Disordered" evidence="1">
    <location>
        <begin position="76"/>
        <end position="140"/>
    </location>
</feature>
<keyword evidence="3" id="KW-1185">Reference proteome</keyword>
<evidence type="ECO:0000256" key="1">
    <source>
        <dbReference type="SAM" id="MobiDB-lite"/>
    </source>
</evidence>